<proteinExistence type="predicted"/>
<evidence type="ECO:0000313" key="2">
    <source>
        <dbReference type="EMBL" id="ERJ92603.1"/>
    </source>
</evidence>
<dbReference type="InterPro" id="IPR002346">
    <property type="entry name" value="Mopterin_DH_FAD-bd"/>
</dbReference>
<dbReference type="InterPro" id="IPR016166">
    <property type="entry name" value="FAD-bd_PCMH"/>
</dbReference>
<dbReference type="PROSITE" id="PS51387">
    <property type="entry name" value="FAD_PCMH"/>
    <property type="match status" value="1"/>
</dbReference>
<protein>
    <submittedName>
        <fullName evidence="2">FAD binding domain in molybdopterin dehydrogenase</fullName>
    </submittedName>
</protein>
<dbReference type="InterPro" id="IPR051312">
    <property type="entry name" value="Diverse_Substr_Oxidored"/>
</dbReference>
<dbReference type="InterPro" id="IPR016169">
    <property type="entry name" value="FAD-bd_PCMH_sub2"/>
</dbReference>
<sequence>MPLPPLPTYAEKDWGALSMAQDKTVDAFFVSSLNEALQQLKNISGLSVLAGCTTCPSYCDGTKIKLPPSVLFVKYVPELQAIARKERFIEFGSAVTLNAILDLGKNRIPSFFYDAVASVAFHNVRNLATLGGNICKGDHKMSLYSPLLAMDAVLEFKSYAETKRIAMSKFTGVPDKFLLTKIHIPVEDWSTAYFKRLGPAYKMNELSVSYTFLADTSKGNIGDIRAAFCGPLAVRSRELENSVIGSRLPLGERDIESFLEKAAEVYEQKKQQSEKPVAPILKEQYLNLLHRSLKRLT</sequence>
<gene>
    <name evidence="2" type="ORF">HMPREF9193_01361</name>
</gene>
<dbReference type="Proteomes" id="UP000016649">
    <property type="component" value="Unassembled WGS sequence"/>
</dbReference>
<keyword evidence="3" id="KW-1185">Reference proteome</keyword>
<comment type="caution">
    <text evidence="2">The sequence shown here is derived from an EMBL/GenBank/DDBJ whole genome shotgun (WGS) entry which is preliminary data.</text>
</comment>
<dbReference type="InterPro" id="IPR036318">
    <property type="entry name" value="FAD-bd_PCMH-like_sf"/>
</dbReference>
<dbReference type="Pfam" id="PF00941">
    <property type="entry name" value="FAD_binding_5"/>
    <property type="match status" value="1"/>
</dbReference>
<name>A0ABN0NYB8_TRELE</name>
<evidence type="ECO:0000313" key="3">
    <source>
        <dbReference type="Proteomes" id="UP000016649"/>
    </source>
</evidence>
<organism evidence="2 3">
    <name type="scientific">Treponema lecithinolyticum ATCC 700332</name>
    <dbReference type="NCBI Taxonomy" id="1321815"/>
    <lineage>
        <taxon>Bacteria</taxon>
        <taxon>Pseudomonadati</taxon>
        <taxon>Spirochaetota</taxon>
        <taxon>Spirochaetia</taxon>
        <taxon>Spirochaetales</taxon>
        <taxon>Treponemataceae</taxon>
        <taxon>Treponema</taxon>
    </lineage>
</organism>
<feature type="domain" description="FAD-binding PCMH-type" evidence="1">
    <location>
        <begin position="20"/>
        <end position="189"/>
    </location>
</feature>
<dbReference type="EMBL" id="AWVH01000033">
    <property type="protein sequence ID" value="ERJ92603.1"/>
    <property type="molecule type" value="Genomic_DNA"/>
</dbReference>
<reference evidence="2 3" key="1">
    <citation type="submission" date="2013-08" db="EMBL/GenBank/DDBJ databases">
        <authorList>
            <person name="Weinstock G."/>
            <person name="Sodergren E."/>
            <person name="Wylie T."/>
            <person name="Fulton L."/>
            <person name="Fulton R."/>
            <person name="Fronick C."/>
            <person name="O'Laughlin M."/>
            <person name="Godfrey J."/>
            <person name="Miner T."/>
            <person name="Herter B."/>
            <person name="Appelbaum E."/>
            <person name="Cordes M."/>
            <person name="Lek S."/>
            <person name="Wollam A."/>
            <person name="Pepin K.H."/>
            <person name="Palsikar V.B."/>
            <person name="Mitreva M."/>
            <person name="Wilson R.K."/>
        </authorList>
    </citation>
    <scope>NUCLEOTIDE SEQUENCE [LARGE SCALE GENOMIC DNA]</scope>
    <source>
        <strain evidence="2 3">ATCC 700332</strain>
    </source>
</reference>
<accession>A0ABN0NYB8</accession>
<dbReference type="SUPFAM" id="SSF56176">
    <property type="entry name" value="FAD-binding/transporter-associated domain-like"/>
    <property type="match status" value="1"/>
</dbReference>
<dbReference type="PANTHER" id="PTHR42659">
    <property type="entry name" value="XANTHINE DEHYDROGENASE SUBUNIT C-RELATED"/>
    <property type="match status" value="1"/>
</dbReference>
<dbReference type="Gene3D" id="3.30.465.10">
    <property type="match status" value="1"/>
</dbReference>
<evidence type="ECO:0000259" key="1">
    <source>
        <dbReference type="PROSITE" id="PS51387"/>
    </source>
</evidence>
<dbReference type="PANTHER" id="PTHR42659:SF9">
    <property type="entry name" value="XANTHINE DEHYDROGENASE FAD-BINDING SUBUNIT XDHB-RELATED"/>
    <property type="match status" value="1"/>
</dbReference>